<dbReference type="Pfam" id="PF13407">
    <property type="entry name" value="Peripla_BP_4"/>
    <property type="match status" value="1"/>
</dbReference>
<dbReference type="EMBL" id="JAWSTH010000121">
    <property type="protein sequence ID" value="MDW5598138.1"/>
    <property type="molecule type" value="Genomic_DNA"/>
</dbReference>
<evidence type="ECO:0000256" key="2">
    <source>
        <dbReference type="ARBA" id="ARBA00007639"/>
    </source>
</evidence>
<dbReference type="PANTHER" id="PTHR46847:SF1">
    <property type="entry name" value="D-ALLOSE-BINDING PERIPLASMIC PROTEIN-RELATED"/>
    <property type="match status" value="1"/>
</dbReference>
<protein>
    <submittedName>
        <fullName evidence="6">Sugar ABC transporter substrate-binding protein</fullName>
    </submittedName>
</protein>
<proteinExistence type="inferred from homology"/>
<feature type="signal peptide" evidence="4">
    <location>
        <begin position="1"/>
        <end position="21"/>
    </location>
</feature>
<organism evidence="6 7">
    <name type="scientific">Conexibacter stalactiti</name>
    <dbReference type="NCBI Taxonomy" id="1940611"/>
    <lineage>
        <taxon>Bacteria</taxon>
        <taxon>Bacillati</taxon>
        <taxon>Actinomycetota</taxon>
        <taxon>Thermoleophilia</taxon>
        <taxon>Solirubrobacterales</taxon>
        <taxon>Conexibacteraceae</taxon>
        <taxon>Conexibacter</taxon>
    </lineage>
</organism>
<dbReference type="Proteomes" id="UP001284601">
    <property type="component" value="Unassembled WGS sequence"/>
</dbReference>
<evidence type="ECO:0000256" key="1">
    <source>
        <dbReference type="ARBA" id="ARBA00004196"/>
    </source>
</evidence>
<reference evidence="7" key="1">
    <citation type="submission" date="2023-07" db="EMBL/GenBank/DDBJ databases">
        <title>Conexibacter stalactiti sp. nov., isolated from stalactites in a lava cave and emended description of the genus Conexibacter.</title>
        <authorList>
            <person name="Lee S.D."/>
        </authorList>
    </citation>
    <scope>NUCLEOTIDE SEQUENCE [LARGE SCALE GENOMIC DNA]</scope>
    <source>
        <strain evidence="7">KCTC 39840</strain>
    </source>
</reference>
<dbReference type="SUPFAM" id="SSF53822">
    <property type="entry name" value="Periplasmic binding protein-like I"/>
    <property type="match status" value="1"/>
</dbReference>
<evidence type="ECO:0000256" key="4">
    <source>
        <dbReference type="SAM" id="SignalP"/>
    </source>
</evidence>
<dbReference type="PROSITE" id="PS51257">
    <property type="entry name" value="PROKAR_LIPOPROTEIN"/>
    <property type="match status" value="1"/>
</dbReference>
<gene>
    <name evidence="6" type="ORF">R7226_27525</name>
</gene>
<feature type="domain" description="Periplasmic binding protein" evidence="5">
    <location>
        <begin position="45"/>
        <end position="307"/>
    </location>
</feature>
<keyword evidence="3 4" id="KW-0732">Signal</keyword>
<comment type="subcellular location">
    <subcellularLocation>
        <location evidence="1">Cell envelope</location>
    </subcellularLocation>
</comment>
<evidence type="ECO:0000313" key="6">
    <source>
        <dbReference type="EMBL" id="MDW5598138.1"/>
    </source>
</evidence>
<comment type="caution">
    <text evidence="6">The sequence shown here is derived from an EMBL/GenBank/DDBJ whole genome shotgun (WGS) entry which is preliminary data.</text>
</comment>
<dbReference type="InterPro" id="IPR025997">
    <property type="entry name" value="SBP_2_dom"/>
</dbReference>
<evidence type="ECO:0000313" key="7">
    <source>
        <dbReference type="Proteomes" id="UP001284601"/>
    </source>
</evidence>
<dbReference type="Gene3D" id="3.40.50.2300">
    <property type="match status" value="2"/>
</dbReference>
<evidence type="ECO:0000256" key="3">
    <source>
        <dbReference type="ARBA" id="ARBA00022729"/>
    </source>
</evidence>
<dbReference type="RefSeq" id="WP_318600605.1">
    <property type="nucleotide sequence ID" value="NZ_JAWSTH010000121.1"/>
</dbReference>
<comment type="similarity">
    <text evidence="2">Belongs to the bacterial solute-binding protein 2 family.</text>
</comment>
<dbReference type="PANTHER" id="PTHR46847">
    <property type="entry name" value="D-ALLOSE-BINDING PERIPLASMIC PROTEIN-RELATED"/>
    <property type="match status" value="1"/>
</dbReference>
<keyword evidence="7" id="KW-1185">Reference proteome</keyword>
<evidence type="ECO:0000259" key="5">
    <source>
        <dbReference type="Pfam" id="PF13407"/>
    </source>
</evidence>
<dbReference type="InterPro" id="IPR028082">
    <property type="entry name" value="Peripla_BP_I"/>
</dbReference>
<accession>A0ABU4HY29</accession>
<name>A0ABU4HY29_9ACTN</name>
<feature type="chain" id="PRO_5046236414" evidence="4">
    <location>
        <begin position="22"/>
        <end position="353"/>
    </location>
</feature>
<sequence length="353" mass="36644">MRTSSWRGGLAVVASVGVAIALGACGSSSDDGGSGGGSGGDTPKVGYSTTSLGDAYRVVLARQVKLGGDAAGLDIQSPTDANNDPAKQITDVTTMLGQGVDGIEMIVLDSGAIKPALDRAEAKGVPVVAIDQGPSSGKVAMVVRGDNELMGRQACESIGAALDGRGKVLELQGALDGIGGQERTKGFNDCMKEQFPGIAVVSKPTDWLQEKATTAAQTVLSTDRDVNAVFLASDAAMLPGVLKVLERLGRLQPVGSDGHIPLVTIDGTPFGLEQVRRGYVDALVSQPLGGYARWAAHYVKAAIDGEEFRVGPTDHDSRIIEENGNLSDILPTPVVTRREVDDPELWGNQAAER</sequence>
<dbReference type="CDD" id="cd01536">
    <property type="entry name" value="PBP1_ABC_sugar_binding-like"/>
    <property type="match status" value="1"/>
</dbReference>